<accession>A0A4Q9GD74</accession>
<organism evidence="1 2">
    <name type="scientific">Hansschlegelia quercus</name>
    <dbReference type="NCBI Taxonomy" id="2528245"/>
    <lineage>
        <taxon>Bacteria</taxon>
        <taxon>Pseudomonadati</taxon>
        <taxon>Pseudomonadota</taxon>
        <taxon>Alphaproteobacteria</taxon>
        <taxon>Hyphomicrobiales</taxon>
        <taxon>Methylopilaceae</taxon>
        <taxon>Hansschlegelia</taxon>
    </lineage>
</organism>
<dbReference type="EMBL" id="SIUB01000010">
    <property type="protein sequence ID" value="TBN47612.1"/>
    <property type="molecule type" value="Genomic_DNA"/>
</dbReference>
<protein>
    <submittedName>
        <fullName evidence="1">DNA repair protein MmcB-related protein</fullName>
    </submittedName>
</protein>
<comment type="caution">
    <text evidence="1">The sequence shown here is derived from an EMBL/GenBank/DDBJ whole genome shotgun (WGS) entry which is preliminary data.</text>
</comment>
<evidence type="ECO:0000313" key="1">
    <source>
        <dbReference type="EMBL" id="TBN47612.1"/>
    </source>
</evidence>
<name>A0A4Q9GD74_9HYPH</name>
<evidence type="ECO:0000313" key="2">
    <source>
        <dbReference type="Proteomes" id="UP000291613"/>
    </source>
</evidence>
<dbReference type="Pfam" id="PF06319">
    <property type="entry name" value="MmcB-like"/>
    <property type="match status" value="1"/>
</dbReference>
<dbReference type="AlphaFoldDB" id="A0A4Q9GD74"/>
<dbReference type="OrthoDB" id="5194526at2"/>
<reference evidence="1 2" key="1">
    <citation type="submission" date="2019-02" db="EMBL/GenBank/DDBJ databases">
        <title>Hansschlegelia quercus sp. nov., a novel methylotrophic bacterium from buds of oak (Quercus robur L.).</title>
        <authorList>
            <person name="Agafonova N.V."/>
            <person name="Kaparullina E.N."/>
            <person name="Grouzdev D.S."/>
            <person name="Doronina N.V."/>
        </authorList>
    </citation>
    <scope>NUCLEOTIDE SEQUENCE [LARGE SCALE GENOMIC DNA]</scope>
    <source>
        <strain evidence="1 2">Dub</strain>
    </source>
</reference>
<sequence length="165" mass="18104">MENRLSLDELTDAVPAERGSSLSGVAAGLARGVCRYFAAADYSCLLEFPLKSGRRADVMALGPSGEIAVVEIKSGPQDFRTDRKWRDYRDFCDDFFFCVGGDFPQTLIPAEVGLIVADRYGAAVIRQGEPHRLAGARRKAVSLRFARLAARRLQATLDPPELRLA</sequence>
<dbReference type="InterPro" id="IPR009394">
    <property type="entry name" value="MmcB-like"/>
</dbReference>
<proteinExistence type="predicted"/>
<dbReference type="Proteomes" id="UP000291613">
    <property type="component" value="Unassembled WGS sequence"/>
</dbReference>
<gene>
    <name evidence="1" type="ORF">EYR15_15760</name>
</gene>
<keyword evidence="2" id="KW-1185">Reference proteome</keyword>